<evidence type="ECO:0000313" key="1">
    <source>
        <dbReference type="EMBL" id="JAH91194.1"/>
    </source>
</evidence>
<reference evidence="1" key="1">
    <citation type="submission" date="2014-11" db="EMBL/GenBank/DDBJ databases">
        <authorList>
            <person name="Amaro Gonzalez C."/>
        </authorList>
    </citation>
    <scope>NUCLEOTIDE SEQUENCE</scope>
</reference>
<protein>
    <submittedName>
        <fullName evidence="1">Uncharacterized protein</fullName>
    </submittedName>
</protein>
<dbReference type="EMBL" id="GBXM01017383">
    <property type="protein sequence ID" value="JAH91194.1"/>
    <property type="molecule type" value="Transcribed_RNA"/>
</dbReference>
<reference evidence="1" key="2">
    <citation type="journal article" date="2015" name="Fish Shellfish Immunol.">
        <title>Early steps in the European eel (Anguilla anguilla)-Vibrio vulnificus interaction in the gills: Role of the RtxA13 toxin.</title>
        <authorList>
            <person name="Callol A."/>
            <person name="Pajuelo D."/>
            <person name="Ebbesson L."/>
            <person name="Teles M."/>
            <person name="MacKenzie S."/>
            <person name="Amaro C."/>
        </authorList>
    </citation>
    <scope>NUCLEOTIDE SEQUENCE</scope>
</reference>
<dbReference type="AlphaFoldDB" id="A0A0E9WLA3"/>
<sequence length="53" mass="5920">MAVHLNRMETDPCKCFQKPSVATPGCSISSRTQTHARTHMYRSSTIVLPLCVK</sequence>
<accession>A0A0E9WLA3</accession>
<proteinExistence type="predicted"/>
<name>A0A0E9WLA3_ANGAN</name>
<organism evidence="1">
    <name type="scientific">Anguilla anguilla</name>
    <name type="common">European freshwater eel</name>
    <name type="synonym">Muraena anguilla</name>
    <dbReference type="NCBI Taxonomy" id="7936"/>
    <lineage>
        <taxon>Eukaryota</taxon>
        <taxon>Metazoa</taxon>
        <taxon>Chordata</taxon>
        <taxon>Craniata</taxon>
        <taxon>Vertebrata</taxon>
        <taxon>Euteleostomi</taxon>
        <taxon>Actinopterygii</taxon>
        <taxon>Neopterygii</taxon>
        <taxon>Teleostei</taxon>
        <taxon>Anguilliformes</taxon>
        <taxon>Anguillidae</taxon>
        <taxon>Anguilla</taxon>
    </lineage>
</organism>